<evidence type="ECO:0000259" key="5">
    <source>
        <dbReference type="PROSITE" id="PS50111"/>
    </source>
</evidence>
<dbReference type="Gene3D" id="1.10.287.950">
    <property type="entry name" value="Methyl-accepting chemotaxis protein"/>
    <property type="match status" value="1"/>
</dbReference>
<dbReference type="PROSITE" id="PS50885">
    <property type="entry name" value="HAMP"/>
    <property type="match status" value="1"/>
</dbReference>
<gene>
    <name evidence="7" type="ORF">C7400_109278</name>
</gene>
<evidence type="ECO:0000256" key="1">
    <source>
        <dbReference type="ARBA" id="ARBA00022481"/>
    </source>
</evidence>
<evidence type="ECO:0000256" key="2">
    <source>
        <dbReference type="ARBA" id="ARBA00029447"/>
    </source>
</evidence>
<dbReference type="SMART" id="SM00283">
    <property type="entry name" value="MA"/>
    <property type="match status" value="1"/>
</dbReference>
<protein>
    <submittedName>
        <fullName evidence="7">Methyl-accepting chemotaxis protein</fullName>
    </submittedName>
</protein>
<evidence type="ECO:0000256" key="4">
    <source>
        <dbReference type="SAM" id="Phobius"/>
    </source>
</evidence>
<feature type="domain" description="HAMP" evidence="6">
    <location>
        <begin position="215"/>
        <end position="267"/>
    </location>
</feature>
<reference evidence="7 8" key="1">
    <citation type="submission" date="2018-05" db="EMBL/GenBank/DDBJ databases">
        <title>Genomic Encyclopedia of Type Strains, Phase IV (KMG-V): Genome sequencing to study the core and pangenomes of soil and plant-associated prokaryotes.</title>
        <authorList>
            <person name="Whitman W."/>
        </authorList>
    </citation>
    <scope>NUCLEOTIDE SEQUENCE [LARGE SCALE GENOMIC DNA]</scope>
    <source>
        <strain evidence="7 8">SIr-6563</strain>
    </source>
</reference>
<dbReference type="Pfam" id="PF00672">
    <property type="entry name" value="HAMP"/>
    <property type="match status" value="1"/>
</dbReference>
<dbReference type="PROSITE" id="PS50111">
    <property type="entry name" value="CHEMOTAXIS_TRANSDUC_2"/>
    <property type="match status" value="1"/>
</dbReference>
<dbReference type="InterPro" id="IPR004089">
    <property type="entry name" value="MCPsignal_dom"/>
</dbReference>
<dbReference type="EMBL" id="QJJV01000009">
    <property type="protein sequence ID" value="PXX15940.1"/>
    <property type="molecule type" value="Genomic_DNA"/>
</dbReference>
<dbReference type="InterPro" id="IPR003660">
    <property type="entry name" value="HAMP_dom"/>
</dbReference>
<evidence type="ECO:0000259" key="6">
    <source>
        <dbReference type="PROSITE" id="PS50885"/>
    </source>
</evidence>
<dbReference type="RefSeq" id="WP_110327802.1">
    <property type="nucleotide sequence ID" value="NZ_QKZC01000009.1"/>
</dbReference>
<keyword evidence="4" id="KW-1133">Transmembrane helix</keyword>
<dbReference type="SUPFAM" id="SSF58104">
    <property type="entry name" value="Methyl-accepting chemotaxis protein (MCP) signaling domain"/>
    <property type="match status" value="1"/>
</dbReference>
<sequence length="516" mass="54717">MKMQNLSIGKKLTSAFCVVIAFFLVSSAVCWYGLDAIDQKQQQNAVSVQAQRLVKDASADYLNIIWALLAYNLDGQPGHMKWKVDHIGDFRTRMAAIKALDPADTARNQLIDTAVAQYDAWEAKVVDPMLAMRTQVNEGSATLAQLSALTESFGSYLGTGDMIAAVDALDKAESQRIEARTAELASLRHTIYLSVALAAAFALVCAGLAGRWLVTAIRDPLSRAVDTAQAIAAGRLDSRIERNRTDETGRLLAAMDAMQTSLQTIVGSVTQGVEAVKVGAAQIAAGNTDLSSRTEQQAAALEQTSATTHELTEAVRQNADNARHACDVIVRAMNAVNAGNTLSSDLIETMNEASGSAEKIATITAIIEGIAFQTNILALNAAVEAARAGTEGRGFAVVASEVRSLAQRSSTAAREIKELIEQSTMSISGSVTRAHDVGATMTRLRADIATAKDVFETIAQASNEQSRGLEQVNQAIAQMDQVTQQNAALVEEAAAAAHALDEQAVRLQGAVAVFAV</sequence>
<feature type="transmembrane region" description="Helical" evidence="4">
    <location>
        <begin position="191"/>
        <end position="214"/>
    </location>
</feature>
<dbReference type="PANTHER" id="PTHR43531">
    <property type="entry name" value="PROTEIN ICFG"/>
    <property type="match status" value="1"/>
</dbReference>
<proteinExistence type="inferred from homology"/>
<comment type="similarity">
    <text evidence="2">Belongs to the methyl-accepting chemotaxis (MCP) protein family.</text>
</comment>
<keyword evidence="8" id="KW-1185">Reference proteome</keyword>
<dbReference type="SMART" id="SM00304">
    <property type="entry name" value="HAMP"/>
    <property type="match status" value="1"/>
</dbReference>
<accession>A0ABX5MNX9</accession>
<comment type="caution">
    <text evidence="7">The sequence shown here is derived from an EMBL/GenBank/DDBJ whole genome shotgun (WGS) entry which is preliminary data.</text>
</comment>
<dbReference type="Pfam" id="PF00015">
    <property type="entry name" value="MCPsignal"/>
    <property type="match status" value="1"/>
</dbReference>
<evidence type="ECO:0000313" key="8">
    <source>
        <dbReference type="Proteomes" id="UP000247515"/>
    </source>
</evidence>
<feature type="domain" description="Methyl-accepting transducer" evidence="5">
    <location>
        <begin position="272"/>
        <end position="501"/>
    </location>
</feature>
<name>A0ABX5MNX9_9BURK</name>
<feature type="transmembrane region" description="Helical" evidence="4">
    <location>
        <begin position="12"/>
        <end position="34"/>
    </location>
</feature>
<keyword evidence="4" id="KW-0472">Membrane</keyword>
<keyword evidence="4" id="KW-0812">Transmembrane</keyword>
<keyword evidence="3" id="KW-0807">Transducer</keyword>
<organism evidence="7 8">
    <name type="scientific">Paraburkholderia tropica</name>
    <dbReference type="NCBI Taxonomy" id="92647"/>
    <lineage>
        <taxon>Bacteria</taxon>
        <taxon>Pseudomonadati</taxon>
        <taxon>Pseudomonadota</taxon>
        <taxon>Betaproteobacteria</taxon>
        <taxon>Burkholderiales</taxon>
        <taxon>Burkholderiaceae</taxon>
        <taxon>Paraburkholderia</taxon>
    </lineage>
</organism>
<dbReference type="Proteomes" id="UP000247515">
    <property type="component" value="Unassembled WGS sequence"/>
</dbReference>
<dbReference type="PANTHER" id="PTHR43531:SF14">
    <property type="entry name" value="METHYL-ACCEPTING CHEMOTAXIS PROTEIN I-RELATED"/>
    <property type="match status" value="1"/>
</dbReference>
<dbReference type="CDD" id="cd06225">
    <property type="entry name" value="HAMP"/>
    <property type="match status" value="1"/>
</dbReference>
<evidence type="ECO:0000313" key="7">
    <source>
        <dbReference type="EMBL" id="PXX15940.1"/>
    </source>
</evidence>
<evidence type="ECO:0000256" key="3">
    <source>
        <dbReference type="PROSITE-ProRule" id="PRU00284"/>
    </source>
</evidence>
<dbReference type="InterPro" id="IPR051310">
    <property type="entry name" value="MCP_chemotaxis"/>
</dbReference>
<keyword evidence="1" id="KW-0488">Methylation</keyword>